<proteinExistence type="predicted"/>
<accession>A0A1E5GID9</accession>
<dbReference type="RefSeq" id="WP_069664169.1">
    <property type="nucleotide sequence ID" value="NZ_JXLF01000025.1"/>
</dbReference>
<dbReference type="InterPro" id="IPR008964">
    <property type="entry name" value="Invasin/intimin_cell_adhesion"/>
</dbReference>
<evidence type="ECO:0000313" key="2">
    <source>
        <dbReference type="EMBL" id="OEG12468.1"/>
    </source>
</evidence>
<dbReference type="Pfam" id="PF02368">
    <property type="entry name" value="Big_2"/>
    <property type="match status" value="1"/>
</dbReference>
<organism evidence="2 3">
    <name type="scientific">Enterococcus termitis</name>
    <dbReference type="NCBI Taxonomy" id="332950"/>
    <lineage>
        <taxon>Bacteria</taxon>
        <taxon>Bacillati</taxon>
        <taxon>Bacillota</taxon>
        <taxon>Bacilli</taxon>
        <taxon>Lactobacillales</taxon>
        <taxon>Enterococcaceae</taxon>
        <taxon>Enterococcus</taxon>
    </lineage>
</organism>
<dbReference type="EMBL" id="MIJY01000034">
    <property type="protein sequence ID" value="OEG12468.1"/>
    <property type="molecule type" value="Genomic_DNA"/>
</dbReference>
<evidence type="ECO:0000313" key="3">
    <source>
        <dbReference type="Proteomes" id="UP000095094"/>
    </source>
</evidence>
<dbReference type="OrthoDB" id="2195289at2"/>
<dbReference type="InterPro" id="IPR003343">
    <property type="entry name" value="Big_2"/>
</dbReference>
<evidence type="ECO:0000259" key="1">
    <source>
        <dbReference type="SMART" id="SM00635"/>
    </source>
</evidence>
<feature type="domain" description="BIG2" evidence="1">
    <location>
        <begin position="2"/>
        <end position="72"/>
    </location>
</feature>
<gene>
    <name evidence="2" type="ORF">BCR25_07990</name>
</gene>
<comment type="caution">
    <text evidence="2">The sequence shown here is derived from an EMBL/GenBank/DDBJ whole genome shotgun (WGS) entry which is preliminary data.</text>
</comment>
<reference evidence="3" key="1">
    <citation type="submission" date="2016-09" db="EMBL/GenBank/DDBJ databases">
        <authorList>
            <person name="Gulvik C.A."/>
        </authorList>
    </citation>
    <scope>NUCLEOTIDE SEQUENCE [LARGE SCALE GENOMIC DNA]</scope>
    <source>
        <strain evidence="3">LMG 8895</strain>
    </source>
</reference>
<dbReference type="AlphaFoldDB" id="A0A1E5GID9"/>
<name>A0A1E5GID9_9ENTE</name>
<dbReference type="Gene3D" id="2.60.40.1080">
    <property type="match status" value="1"/>
</dbReference>
<dbReference type="SUPFAM" id="SSF49373">
    <property type="entry name" value="Invasin/intimin cell-adhesion fragments"/>
    <property type="match status" value="1"/>
</dbReference>
<keyword evidence="3" id="KW-1185">Reference proteome</keyword>
<dbReference type="SMART" id="SM00635">
    <property type="entry name" value="BID_2"/>
    <property type="match status" value="1"/>
</dbReference>
<sequence>MNKTSLTLETGADEILTAVVEPQNAEDKTISFSSSDESIATVTPKQGKVTGIKTGNAKIIVTTSNGLTADCDVTITEKSGGA</sequence>
<protein>
    <recommendedName>
        <fullName evidence="1">BIG2 domain-containing protein</fullName>
    </recommendedName>
</protein>
<dbReference type="Proteomes" id="UP000095094">
    <property type="component" value="Unassembled WGS sequence"/>
</dbReference>